<organism evidence="1 2">
    <name type="scientific">Aneurinibacillus migulanus</name>
    <name type="common">Bacillus migulanus</name>
    <dbReference type="NCBI Taxonomy" id="47500"/>
    <lineage>
        <taxon>Bacteria</taxon>
        <taxon>Bacillati</taxon>
        <taxon>Bacillota</taxon>
        <taxon>Bacilli</taxon>
        <taxon>Bacillales</taxon>
        <taxon>Paenibacillaceae</taxon>
        <taxon>Aneurinibacillus group</taxon>
        <taxon>Aneurinibacillus</taxon>
    </lineage>
</organism>
<name>A0A1G8NU30_ANEMI</name>
<proteinExistence type="predicted"/>
<reference evidence="1 2" key="1">
    <citation type="submission" date="2016-10" db="EMBL/GenBank/DDBJ databases">
        <authorList>
            <person name="de Groot N.N."/>
        </authorList>
    </citation>
    <scope>NUCLEOTIDE SEQUENCE [LARGE SCALE GENOMIC DNA]</scope>
    <source>
        <strain evidence="1 2">DSM 2895</strain>
    </source>
</reference>
<gene>
    <name evidence="1" type="ORF">SAMN04487909_108117</name>
</gene>
<accession>A0A1G8NU30</accession>
<evidence type="ECO:0000313" key="1">
    <source>
        <dbReference type="EMBL" id="SDI83697.1"/>
    </source>
</evidence>
<evidence type="ECO:0000313" key="2">
    <source>
        <dbReference type="Proteomes" id="UP000182836"/>
    </source>
</evidence>
<dbReference type="EMBL" id="FNED01000008">
    <property type="protein sequence ID" value="SDI83697.1"/>
    <property type="molecule type" value="Genomic_DNA"/>
</dbReference>
<sequence length="165" mass="19217">MCYICYIVSHMKLCVTRITIFAGEDRGVLCWTQGKIREAVPGERSFLLKENISFRRMVLMGGENMRNEIVYTLDINFKEKRKSFEYETMDKAVEAFRVLSEKFAENRVVKNFENYSDDIVQLTIGKLYIGHVPSNAAAAFVPEEWFTNVHEEMLIAAKEYYEGNK</sequence>
<dbReference type="Proteomes" id="UP000182836">
    <property type="component" value="Unassembled WGS sequence"/>
</dbReference>
<protein>
    <submittedName>
        <fullName evidence="1">Uncharacterized protein</fullName>
    </submittedName>
</protein>
<dbReference type="AlphaFoldDB" id="A0A1G8NU30"/>